<comment type="subcellular location">
    <subcellularLocation>
        <location evidence="2">Cytoplasm</location>
    </subcellularLocation>
    <subcellularLocation>
        <location evidence="1">Nucleus</location>
    </subcellularLocation>
</comment>
<reference evidence="18 19" key="1">
    <citation type="submission" date="2012-08" db="EMBL/GenBank/DDBJ databases">
        <title>Oryza genome evolution.</title>
        <authorList>
            <person name="Wing R.A."/>
        </authorList>
    </citation>
    <scope>NUCLEOTIDE SEQUENCE</scope>
</reference>
<keyword evidence="11" id="KW-0156">Chromatin regulator</keyword>
<keyword evidence="12" id="KW-0234">DNA repair</keyword>
<keyword evidence="5" id="KW-0132">Cell division</keyword>
<sequence length="426" mass="47358">MSPPAAALASISGAPLAPLVAAQLNFVLSQSKLPIKVGTQTPASLPRFRFRLRLTPLSALCLQVGQIWSGCRDGRYADRFTLAIPFCLDYVYCNPPSLDRSLAGSDGLGFHVSLVMEIAGDFLYNALSPKVAPDVVFGPDDEGFQPLLGYDETGNGEKSCLANWDCRDSGALLDLIKELRELYIEYQKKQAAEVDDARLKFEISTVLSKEPDEVKFAVPLVEPDLDFAKLVPGCPWKLPQKIHLQAVFPITRSYSSVPSAPLLKLVSTPDLKSFFSVDDVKLPPWLDGMCMAEYLPNLEENLKIQVVDASASIGSRRRFIEALAPTFGRPLEADPVHFVIPLQFPKQQPVITLQSTQVLFRIYTFRVGQHFNAQGAPIMSAPVNDYPWSPRWDVTQMVERIFDFLVDECQTFKKFCSDSLPHNRSS</sequence>
<keyword evidence="10" id="KW-0833">Ubl conjugation pathway</keyword>
<dbReference type="AlphaFoldDB" id="A0A0D9WU59"/>
<dbReference type="HOGENOM" id="CLU_057019_0_0_1"/>
<accession>A0A0D9WU59</accession>
<dbReference type="Proteomes" id="UP000032180">
    <property type="component" value="Chromosome 6"/>
</dbReference>
<evidence type="ECO:0000256" key="3">
    <source>
        <dbReference type="ARBA" id="ARBA00019438"/>
    </source>
</evidence>
<evidence type="ECO:0000256" key="5">
    <source>
        <dbReference type="ARBA" id="ARBA00022618"/>
    </source>
</evidence>
<dbReference type="Gramene" id="LPERR06G23030.1">
    <property type="protein sequence ID" value="LPERR06G23030.1"/>
    <property type="gene ID" value="LPERR06G23030"/>
</dbReference>
<dbReference type="PANTHER" id="PTHR15189:SF7">
    <property type="entry name" value="BRISC AND BRCA1-A COMPLEX MEMBER 2"/>
    <property type="match status" value="1"/>
</dbReference>
<protein>
    <recommendedName>
        <fullName evidence="3">BRISC and BRCA1-A complex member 2</fullName>
    </recommendedName>
    <alternativeName>
        <fullName evidence="16">BRCA1-A complex subunit BRE</fullName>
    </alternativeName>
    <alternativeName>
        <fullName evidence="17">BRCA1/BRCA2-containing complex subunit 45</fullName>
    </alternativeName>
</protein>
<evidence type="ECO:0000256" key="6">
    <source>
        <dbReference type="ARBA" id="ARBA00022703"/>
    </source>
</evidence>
<keyword evidence="8" id="KW-0227">DNA damage</keyword>
<keyword evidence="4" id="KW-0963">Cytoplasm</keyword>
<evidence type="ECO:0000256" key="11">
    <source>
        <dbReference type="ARBA" id="ARBA00022853"/>
    </source>
</evidence>
<evidence type="ECO:0000313" key="19">
    <source>
        <dbReference type="Proteomes" id="UP000032180"/>
    </source>
</evidence>
<evidence type="ECO:0000256" key="15">
    <source>
        <dbReference type="ARBA" id="ARBA00025766"/>
    </source>
</evidence>
<organism evidence="18 19">
    <name type="scientific">Leersia perrieri</name>
    <dbReference type="NCBI Taxonomy" id="77586"/>
    <lineage>
        <taxon>Eukaryota</taxon>
        <taxon>Viridiplantae</taxon>
        <taxon>Streptophyta</taxon>
        <taxon>Embryophyta</taxon>
        <taxon>Tracheophyta</taxon>
        <taxon>Spermatophyta</taxon>
        <taxon>Magnoliopsida</taxon>
        <taxon>Liliopsida</taxon>
        <taxon>Poales</taxon>
        <taxon>Poaceae</taxon>
        <taxon>BOP clade</taxon>
        <taxon>Oryzoideae</taxon>
        <taxon>Oryzeae</taxon>
        <taxon>Oryzinae</taxon>
        <taxon>Leersia</taxon>
    </lineage>
</organism>
<dbReference type="GO" id="GO:0051301">
    <property type="term" value="P:cell division"/>
    <property type="evidence" value="ECO:0007669"/>
    <property type="project" value="UniProtKB-KW"/>
</dbReference>
<dbReference type="GO" id="GO:0005737">
    <property type="term" value="C:cytoplasm"/>
    <property type="evidence" value="ECO:0007669"/>
    <property type="project" value="UniProtKB-SubCell"/>
</dbReference>
<keyword evidence="14" id="KW-0131">Cell cycle</keyword>
<keyword evidence="6" id="KW-0053">Apoptosis</keyword>
<dbReference type="PANTHER" id="PTHR15189">
    <property type="entry name" value="BRISC AND BRCA1-A COMPLEX MEMBER 2"/>
    <property type="match status" value="1"/>
</dbReference>
<dbReference type="eggNOG" id="ENOG502QUU0">
    <property type="taxonomic scope" value="Eukaryota"/>
</dbReference>
<proteinExistence type="inferred from homology"/>
<evidence type="ECO:0000313" key="18">
    <source>
        <dbReference type="EnsemblPlants" id="LPERR06G23030.1"/>
    </source>
</evidence>
<keyword evidence="19" id="KW-1185">Reference proteome</keyword>
<evidence type="ECO:0000256" key="10">
    <source>
        <dbReference type="ARBA" id="ARBA00022786"/>
    </source>
</evidence>
<evidence type="ECO:0000256" key="2">
    <source>
        <dbReference type="ARBA" id="ARBA00004496"/>
    </source>
</evidence>
<evidence type="ECO:0000256" key="13">
    <source>
        <dbReference type="ARBA" id="ARBA00023242"/>
    </source>
</evidence>
<evidence type="ECO:0000256" key="7">
    <source>
        <dbReference type="ARBA" id="ARBA00022737"/>
    </source>
</evidence>
<name>A0A0D9WU59_9ORYZ</name>
<dbReference type="Pfam" id="PF06113">
    <property type="entry name" value="BRE"/>
    <property type="match status" value="1"/>
</dbReference>
<keyword evidence="7" id="KW-0677">Repeat</keyword>
<evidence type="ECO:0000256" key="8">
    <source>
        <dbReference type="ARBA" id="ARBA00022763"/>
    </source>
</evidence>
<evidence type="ECO:0000256" key="14">
    <source>
        <dbReference type="ARBA" id="ARBA00023306"/>
    </source>
</evidence>
<dbReference type="GO" id="GO:0006325">
    <property type="term" value="P:chromatin organization"/>
    <property type="evidence" value="ECO:0007669"/>
    <property type="project" value="UniProtKB-KW"/>
</dbReference>
<keyword evidence="13" id="KW-0539">Nucleus</keyword>
<evidence type="ECO:0000256" key="4">
    <source>
        <dbReference type="ARBA" id="ARBA00022490"/>
    </source>
</evidence>
<evidence type="ECO:0000256" key="16">
    <source>
        <dbReference type="ARBA" id="ARBA00032491"/>
    </source>
</evidence>
<dbReference type="STRING" id="77586.A0A0D9WU59"/>
<evidence type="ECO:0000256" key="9">
    <source>
        <dbReference type="ARBA" id="ARBA00022776"/>
    </source>
</evidence>
<reference evidence="19" key="2">
    <citation type="submission" date="2013-12" db="EMBL/GenBank/DDBJ databases">
        <authorList>
            <person name="Yu Y."/>
            <person name="Lee S."/>
            <person name="de Baynast K."/>
            <person name="Wissotski M."/>
            <person name="Liu L."/>
            <person name="Talag J."/>
            <person name="Goicoechea J."/>
            <person name="Angelova A."/>
            <person name="Jetty R."/>
            <person name="Kudrna D."/>
            <person name="Golser W."/>
            <person name="Rivera L."/>
            <person name="Zhang J."/>
            <person name="Wing R."/>
        </authorList>
    </citation>
    <scope>NUCLEOTIDE SEQUENCE</scope>
</reference>
<dbReference type="EnsemblPlants" id="LPERR06G23030.1">
    <property type="protein sequence ID" value="LPERR06G23030.1"/>
    <property type="gene ID" value="LPERR06G23030"/>
</dbReference>
<reference evidence="18" key="3">
    <citation type="submission" date="2015-04" db="UniProtKB">
        <authorList>
            <consortium name="EnsemblPlants"/>
        </authorList>
    </citation>
    <scope>IDENTIFICATION</scope>
</reference>
<evidence type="ECO:0000256" key="17">
    <source>
        <dbReference type="ARBA" id="ARBA00032630"/>
    </source>
</evidence>
<keyword evidence="9" id="KW-0498">Mitosis</keyword>
<evidence type="ECO:0000256" key="1">
    <source>
        <dbReference type="ARBA" id="ARBA00004123"/>
    </source>
</evidence>
<dbReference type="GO" id="GO:0006302">
    <property type="term" value="P:double-strand break repair"/>
    <property type="evidence" value="ECO:0007669"/>
    <property type="project" value="TreeGrafter"/>
</dbReference>
<dbReference type="InterPro" id="IPR010358">
    <property type="entry name" value="BRE"/>
</dbReference>
<evidence type="ECO:0000256" key="12">
    <source>
        <dbReference type="ARBA" id="ARBA00023204"/>
    </source>
</evidence>
<comment type="similarity">
    <text evidence="15">Belongs to the BABAM2 family.</text>
</comment>
<dbReference type="GO" id="GO:0070552">
    <property type="term" value="C:BRISC complex"/>
    <property type="evidence" value="ECO:0007669"/>
    <property type="project" value="InterPro"/>
</dbReference>